<accession>A0A0F9KE87</accession>
<gene>
    <name evidence="1" type="ORF">LCGC14_1338540</name>
</gene>
<proteinExistence type="predicted"/>
<comment type="caution">
    <text evidence="1">The sequence shown here is derived from an EMBL/GenBank/DDBJ whole genome shotgun (WGS) entry which is preliminary data.</text>
</comment>
<reference evidence="1" key="1">
    <citation type="journal article" date="2015" name="Nature">
        <title>Complex archaea that bridge the gap between prokaryotes and eukaryotes.</title>
        <authorList>
            <person name="Spang A."/>
            <person name="Saw J.H."/>
            <person name="Jorgensen S.L."/>
            <person name="Zaremba-Niedzwiedzka K."/>
            <person name="Martijn J."/>
            <person name="Lind A.E."/>
            <person name="van Eijk R."/>
            <person name="Schleper C."/>
            <person name="Guy L."/>
            <person name="Ettema T.J."/>
        </authorList>
    </citation>
    <scope>NUCLEOTIDE SEQUENCE</scope>
</reference>
<organism evidence="1">
    <name type="scientific">marine sediment metagenome</name>
    <dbReference type="NCBI Taxonomy" id="412755"/>
    <lineage>
        <taxon>unclassified sequences</taxon>
        <taxon>metagenomes</taxon>
        <taxon>ecological metagenomes</taxon>
    </lineage>
</organism>
<dbReference type="EMBL" id="LAZR01008159">
    <property type="protein sequence ID" value="KKM80579.1"/>
    <property type="molecule type" value="Genomic_DNA"/>
</dbReference>
<evidence type="ECO:0000313" key="1">
    <source>
        <dbReference type="EMBL" id="KKM80579.1"/>
    </source>
</evidence>
<protein>
    <submittedName>
        <fullName evidence="1">Uncharacterized protein</fullName>
    </submittedName>
</protein>
<name>A0A0F9KE87_9ZZZZ</name>
<sequence length="132" mass="15534">MNDEERYARLAEKANKEQVIEMNAMERLRNSMVRVSALVNFYREHPETTLDMMDSMTAVTMEDLKTLLDALADRDISLKRPELKTQREMGRDAKLAKVIISNQEDWWSRGYDRGYKAGRDGEIAWREMQKDD</sequence>
<dbReference type="AlphaFoldDB" id="A0A0F9KE87"/>